<dbReference type="PROSITE" id="PS51257">
    <property type="entry name" value="PROKAR_LIPOPROTEIN"/>
    <property type="match status" value="1"/>
</dbReference>
<comment type="caution">
    <text evidence="3">The sequence shown here is derived from an EMBL/GenBank/DDBJ whole genome shotgun (WGS) entry which is preliminary data.</text>
</comment>
<dbReference type="GO" id="GO:0005886">
    <property type="term" value="C:plasma membrane"/>
    <property type="evidence" value="ECO:0007669"/>
    <property type="project" value="TreeGrafter"/>
</dbReference>
<keyword evidence="4" id="KW-1185">Reference proteome</keyword>
<evidence type="ECO:0000313" key="4">
    <source>
        <dbReference type="Proteomes" id="UP000305451"/>
    </source>
</evidence>
<gene>
    <name evidence="3" type="ORF">E5162_06620</name>
</gene>
<dbReference type="Gene3D" id="3.20.20.190">
    <property type="entry name" value="Phosphatidylinositol (PI) phosphodiesterase"/>
    <property type="match status" value="1"/>
</dbReference>
<feature type="chain" id="PRO_5021000452" evidence="1">
    <location>
        <begin position="38"/>
        <end position="337"/>
    </location>
</feature>
<protein>
    <submittedName>
        <fullName evidence="3">Glycerophosphodiester phosphodiesterase family protein</fullName>
    </submittedName>
</protein>
<feature type="domain" description="GP-PDE" evidence="2">
    <location>
        <begin position="78"/>
        <end position="321"/>
    </location>
</feature>
<keyword evidence="1" id="KW-0732">Signal</keyword>
<accession>A0A4S2HA08</accession>
<dbReference type="GO" id="GO:0008889">
    <property type="term" value="F:glycerophosphodiester phosphodiesterase activity"/>
    <property type="evidence" value="ECO:0007669"/>
    <property type="project" value="TreeGrafter"/>
</dbReference>
<dbReference type="InterPro" id="IPR017946">
    <property type="entry name" value="PLC-like_Pdiesterase_TIM-brl"/>
</dbReference>
<dbReference type="PROSITE" id="PS51704">
    <property type="entry name" value="GP_PDE"/>
    <property type="match status" value="1"/>
</dbReference>
<organism evidence="3 4">
    <name type="scientific">Marinicauda pacifica</name>
    <dbReference type="NCBI Taxonomy" id="1133559"/>
    <lineage>
        <taxon>Bacteria</taxon>
        <taxon>Pseudomonadati</taxon>
        <taxon>Pseudomonadota</taxon>
        <taxon>Alphaproteobacteria</taxon>
        <taxon>Maricaulales</taxon>
        <taxon>Maricaulaceae</taxon>
        <taxon>Marinicauda</taxon>
    </lineage>
</organism>
<dbReference type="Proteomes" id="UP000305451">
    <property type="component" value="Unassembled WGS sequence"/>
</dbReference>
<dbReference type="SUPFAM" id="SSF51695">
    <property type="entry name" value="PLC-like phosphodiesterases"/>
    <property type="match status" value="1"/>
</dbReference>
<proteinExistence type="predicted"/>
<dbReference type="InterPro" id="IPR030395">
    <property type="entry name" value="GP_PDE_dom"/>
</dbReference>
<dbReference type="PANTHER" id="PTHR46320:SF1">
    <property type="entry name" value="GLYCEROPHOSPHODIESTER PHOSPHODIESTERASE 1"/>
    <property type="match status" value="1"/>
</dbReference>
<dbReference type="Pfam" id="PF03009">
    <property type="entry name" value="GDPD"/>
    <property type="match status" value="1"/>
</dbReference>
<evidence type="ECO:0000256" key="1">
    <source>
        <dbReference type="SAM" id="SignalP"/>
    </source>
</evidence>
<dbReference type="GO" id="GO:0070291">
    <property type="term" value="P:N-acylethanolamine metabolic process"/>
    <property type="evidence" value="ECO:0007669"/>
    <property type="project" value="TreeGrafter"/>
</dbReference>
<dbReference type="AlphaFoldDB" id="A0A4S2HA08"/>
<feature type="signal peptide" evidence="1">
    <location>
        <begin position="1"/>
        <end position="37"/>
    </location>
</feature>
<dbReference type="PANTHER" id="PTHR46320">
    <property type="entry name" value="GLYCEROPHOSPHODIESTER PHOSPHODIESTERASE 1"/>
    <property type="match status" value="1"/>
</dbReference>
<dbReference type="GO" id="GO:0006580">
    <property type="term" value="P:ethanolamine metabolic process"/>
    <property type="evidence" value="ECO:0007669"/>
    <property type="project" value="TreeGrafter"/>
</dbReference>
<sequence>MARSSNGKSVSMKPEAFMIAVCAGFWLAACSATGAGAADPSATGNAWAGLPEPLVPAVAPEGQVIPDVLRCLRDQDAAFVSAHRGGVEPGYPENAIETFANTLAQGPMILEVDIQRTADGIIIALHDDTLERTTTGEGQVDAMAFADLVEVRLVDEAGQVTDFAIPTLADVLDWARGRAFVQLDVKTGLPVEEVVAGIVEANAISYAAVVVYTAEEAIRVARADPRVAISVEIQDQERLDALLDAGIAPERLMAWTGVHAAPVPDTWDMLHGVDIPAAFGALWYIDNEVRESGDASIYRDIADGGVVVIATDIHWTAYDALAERQDTLGAFRRCTGE</sequence>
<dbReference type="EMBL" id="SRXV01000002">
    <property type="protein sequence ID" value="TGY92744.1"/>
    <property type="molecule type" value="Genomic_DNA"/>
</dbReference>
<reference evidence="3 4" key="1">
    <citation type="journal article" date="2013" name="Int. J. Syst. Evol. Microbiol.">
        <title>Marinicauda pacifica gen. nov., sp. nov., a prosthecate alphaproteobacterium of the family Hyphomonadaceae isolated from deep seawater.</title>
        <authorList>
            <person name="Zhang X.Y."/>
            <person name="Li G.W."/>
            <person name="Wang C.S."/>
            <person name="Zhang Y.J."/>
            <person name="Xu X.W."/>
            <person name="Li H."/>
            <person name="Liu A."/>
            <person name="Liu C."/>
            <person name="Xie B.B."/>
            <person name="Qin Q.L."/>
            <person name="Xu Z."/>
            <person name="Chen X.L."/>
            <person name="Zhou B.C."/>
            <person name="Zhang Y.Z."/>
        </authorList>
    </citation>
    <scope>NUCLEOTIDE SEQUENCE [LARGE SCALE GENOMIC DNA]</scope>
    <source>
        <strain evidence="3 4">P-1 km-3</strain>
    </source>
</reference>
<evidence type="ECO:0000313" key="3">
    <source>
        <dbReference type="EMBL" id="TGY92744.1"/>
    </source>
</evidence>
<evidence type="ECO:0000259" key="2">
    <source>
        <dbReference type="PROSITE" id="PS51704"/>
    </source>
</evidence>
<name>A0A4S2HA08_9PROT</name>
<dbReference type="GO" id="GO:0006644">
    <property type="term" value="P:phospholipid metabolic process"/>
    <property type="evidence" value="ECO:0007669"/>
    <property type="project" value="TreeGrafter"/>
</dbReference>
<dbReference type="CDD" id="cd08566">
    <property type="entry name" value="GDPD_AtGDE_like"/>
    <property type="match status" value="1"/>
</dbReference>